<name>A0A4S2MJD9_9PEZI</name>
<proteinExistence type="predicted"/>
<sequence length="103" mass="11694">MRISFCWSRIITRYIVNRFSECLWDNESTTPLCPTCCPFPIPSPNHKVVTSSPYLQPSARFLKRYPSPSYMMVITITATAILVDSLSSSTTITASFQAIYPEF</sequence>
<gene>
    <name evidence="1" type="ORF">EX30DRAFT_224173</name>
</gene>
<dbReference type="InParanoid" id="A0A4S2MJD9"/>
<keyword evidence="2" id="KW-1185">Reference proteome</keyword>
<dbReference type="EMBL" id="ML220162">
    <property type="protein sequence ID" value="TGZ76962.1"/>
    <property type="molecule type" value="Genomic_DNA"/>
</dbReference>
<dbReference type="Proteomes" id="UP000298138">
    <property type="component" value="Unassembled WGS sequence"/>
</dbReference>
<accession>A0A4S2MJD9</accession>
<evidence type="ECO:0000313" key="1">
    <source>
        <dbReference type="EMBL" id="TGZ76962.1"/>
    </source>
</evidence>
<dbReference type="AlphaFoldDB" id="A0A4S2MJD9"/>
<organism evidence="1 2">
    <name type="scientific">Ascodesmis nigricans</name>
    <dbReference type="NCBI Taxonomy" id="341454"/>
    <lineage>
        <taxon>Eukaryota</taxon>
        <taxon>Fungi</taxon>
        <taxon>Dikarya</taxon>
        <taxon>Ascomycota</taxon>
        <taxon>Pezizomycotina</taxon>
        <taxon>Pezizomycetes</taxon>
        <taxon>Pezizales</taxon>
        <taxon>Ascodesmidaceae</taxon>
        <taxon>Ascodesmis</taxon>
    </lineage>
</organism>
<evidence type="ECO:0000313" key="2">
    <source>
        <dbReference type="Proteomes" id="UP000298138"/>
    </source>
</evidence>
<reference evidence="1 2" key="1">
    <citation type="submission" date="2019-04" db="EMBL/GenBank/DDBJ databases">
        <title>Comparative genomics and transcriptomics to analyze fruiting body development in filamentous ascomycetes.</title>
        <authorList>
            <consortium name="DOE Joint Genome Institute"/>
            <person name="Lutkenhaus R."/>
            <person name="Traeger S."/>
            <person name="Breuer J."/>
            <person name="Kuo A."/>
            <person name="Lipzen A."/>
            <person name="Pangilinan J."/>
            <person name="Dilworth D."/>
            <person name="Sandor L."/>
            <person name="Poggeler S."/>
            <person name="Barry K."/>
            <person name="Grigoriev I.V."/>
            <person name="Nowrousian M."/>
        </authorList>
    </citation>
    <scope>NUCLEOTIDE SEQUENCE [LARGE SCALE GENOMIC DNA]</scope>
    <source>
        <strain evidence="1 2">CBS 389.68</strain>
    </source>
</reference>
<protein>
    <submittedName>
        <fullName evidence="1">Uncharacterized protein</fullName>
    </submittedName>
</protein>